<dbReference type="OrthoDB" id="2592504at2759"/>
<accession>A0A3D8SWZ8</accession>
<dbReference type="PANTHER" id="PTHR42339">
    <property type="entry name" value="HISTONE H1"/>
    <property type="match status" value="1"/>
</dbReference>
<protein>
    <recommendedName>
        <fullName evidence="2">DUF7726 domain-containing protein</fullName>
    </recommendedName>
</protein>
<evidence type="ECO:0000313" key="3">
    <source>
        <dbReference type="EMBL" id="RDW90804.1"/>
    </source>
</evidence>
<dbReference type="Proteomes" id="UP000256690">
    <property type="component" value="Unassembled WGS sequence"/>
</dbReference>
<evidence type="ECO:0000313" key="4">
    <source>
        <dbReference type="Proteomes" id="UP000256690"/>
    </source>
</evidence>
<dbReference type="InterPro" id="IPR056143">
    <property type="entry name" value="DUF7726"/>
</dbReference>
<feature type="region of interest" description="Disordered" evidence="1">
    <location>
        <begin position="1"/>
        <end position="22"/>
    </location>
</feature>
<feature type="compositionally biased region" description="Acidic residues" evidence="1">
    <location>
        <begin position="191"/>
        <end position="207"/>
    </location>
</feature>
<dbReference type="AlphaFoldDB" id="A0A3D8SWZ8"/>
<keyword evidence="4" id="KW-1185">Reference proteome</keyword>
<dbReference type="Pfam" id="PF24852">
    <property type="entry name" value="DUF7726"/>
    <property type="match status" value="1"/>
</dbReference>
<dbReference type="EMBL" id="PVWQ01000002">
    <property type="protein sequence ID" value="RDW90804.1"/>
    <property type="molecule type" value="Genomic_DNA"/>
</dbReference>
<comment type="caution">
    <text evidence="3">The sequence shown here is derived from an EMBL/GenBank/DDBJ whole genome shotgun (WGS) entry which is preliminary data.</text>
</comment>
<reference evidence="3 4" key="1">
    <citation type="journal article" date="2018" name="IMA Fungus">
        <title>IMA Genome-F 9: Draft genome sequence of Annulohypoxylon stygium, Aspergillus mulundensis, Berkeleyomyces basicola (syn. Thielaviopsis basicola), Ceratocystis smalleyi, two Cercospora beticola strains, Coleophoma cylindrospora, Fusarium fracticaudum, Phialophora cf. hyalina, and Morchella septimelata.</title>
        <authorList>
            <person name="Wingfield B.D."/>
            <person name="Bills G.F."/>
            <person name="Dong Y."/>
            <person name="Huang W."/>
            <person name="Nel W.J."/>
            <person name="Swalarsk-Parry B.S."/>
            <person name="Vaghefi N."/>
            <person name="Wilken P.M."/>
            <person name="An Z."/>
            <person name="de Beer Z.W."/>
            <person name="De Vos L."/>
            <person name="Chen L."/>
            <person name="Duong T.A."/>
            <person name="Gao Y."/>
            <person name="Hammerbacher A."/>
            <person name="Kikkert J.R."/>
            <person name="Li Y."/>
            <person name="Li H."/>
            <person name="Li K."/>
            <person name="Li Q."/>
            <person name="Liu X."/>
            <person name="Ma X."/>
            <person name="Naidoo K."/>
            <person name="Pethybridge S.J."/>
            <person name="Sun J."/>
            <person name="Steenkamp E.T."/>
            <person name="van der Nest M.A."/>
            <person name="van Wyk S."/>
            <person name="Wingfield M.J."/>
            <person name="Xiong C."/>
            <person name="Yue Q."/>
            <person name="Zhang X."/>
        </authorList>
    </citation>
    <scope>NUCLEOTIDE SEQUENCE [LARGE SCALE GENOMIC DNA]</scope>
    <source>
        <strain evidence="3 4">DSM 5745</strain>
    </source>
</reference>
<proteinExistence type="predicted"/>
<feature type="domain" description="DUF7726" evidence="2">
    <location>
        <begin position="263"/>
        <end position="346"/>
    </location>
</feature>
<evidence type="ECO:0000259" key="2">
    <source>
        <dbReference type="Pfam" id="PF24852"/>
    </source>
</evidence>
<dbReference type="PANTHER" id="PTHR42339:SF1">
    <property type="entry name" value="HISTONE H1"/>
    <property type="match status" value="1"/>
</dbReference>
<dbReference type="STRING" id="1810919.A0A3D8SWZ8"/>
<feature type="compositionally biased region" description="Acidic residues" evidence="1">
    <location>
        <begin position="216"/>
        <end position="240"/>
    </location>
</feature>
<sequence length="393" mass="44230">MPQLRNAEEHAWPKFDKESRARDRKLQKAIRETGFCGLLTVDVCKKLIAGEELTEEEFPARMNRRLNGRGPVSLAGGEISESESENADADAGAGASASASASTRTTRGRSRQPLQEKNANASKKRGAAGGVSGGKRARVELERENKDEQEEQRQQLRRSPEYLRQFRQEVEAQIGRESEHAKGKRARLESDQEQEQDDEEQDSDLTSDLDSAHEQEQEDEEQDSDSDAASDSGTESESELDYTSTTNYDVSTIYLDGEDEGDVPVYDTCDVIRHKIQTFLDHTSCKKAAFLREISKCLPNQNNGKPMTTGPLTSFMAKSGSTDGNQSSVFYAAYVFFEKLRVRDGKRKTAFRKDMEDVWGYEGFDRKTSKSQVFIVRVGKELYRDEYGKIFSM</sequence>
<gene>
    <name evidence="3" type="ORF">DSM5745_02579</name>
</gene>
<feature type="compositionally biased region" description="Low complexity" evidence="1">
    <location>
        <begin position="89"/>
        <end position="105"/>
    </location>
</feature>
<organism evidence="3 4">
    <name type="scientific">Aspergillus mulundensis</name>
    <dbReference type="NCBI Taxonomy" id="1810919"/>
    <lineage>
        <taxon>Eukaryota</taxon>
        <taxon>Fungi</taxon>
        <taxon>Dikarya</taxon>
        <taxon>Ascomycota</taxon>
        <taxon>Pezizomycotina</taxon>
        <taxon>Eurotiomycetes</taxon>
        <taxon>Eurotiomycetidae</taxon>
        <taxon>Eurotiales</taxon>
        <taxon>Aspergillaceae</taxon>
        <taxon>Aspergillus</taxon>
        <taxon>Aspergillus subgen. Nidulantes</taxon>
    </lineage>
</organism>
<feature type="compositionally biased region" description="Polar residues" evidence="1">
    <location>
        <begin position="112"/>
        <end position="121"/>
    </location>
</feature>
<name>A0A3D8SWZ8_9EURO</name>
<dbReference type="RefSeq" id="XP_026607758.1">
    <property type="nucleotide sequence ID" value="XM_026744595.1"/>
</dbReference>
<dbReference type="GeneID" id="38112949"/>
<evidence type="ECO:0000256" key="1">
    <source>
        <dbReference type="SAM" id="MobiDB-lite"/>
    </source>
</evidence>
<feature type="region of interest" description="Disordered" evidence="1">
    <location>
        <begin position="52"/>
        <end position="245"/>
    </location>
</feature>
<feature type="compositionally biased region" description="Basic and acidic residues" evidence="1">
    <location>
        <begin position="137"/>
        <end position="190"/>
    </location>
</feature>